<organism evidence="13 14">
    <name type="scientific">Cyprinus carpio</name>
    <name type="common">Common carp</name>
    <dbReference type="NCBI Taxonomy" id="7962"/>
    <lineage>
        <taxon>Eukaryota</taxon>
        <taxon>Metazoa</taxon>
        <taxon>Chordata</taxon>
        <taxon>Craniata</taxon>
        <taxon>Vertebrata</taxon>
        <taxon>Euteleostomi</taxon>
        <taxon>Actinopterygii</taxon>
        <taxon>Neopterygii</taxon>
        <taxon>Teleostei</taxon>
        <taxon>Ostariophysi</taxon>
        <taxon>Cypriniformes</taxon>
        <taxon>Cyprinidae</taxon>
        <taxon>Cyprininae</taxon>
        <taxon>Cyprinus</taxon>
    </lineage>
</organism>
<dbReference type="Gene3D" id="2.40.70.10">
    <property type="entry name" value="Acid Proteases"/>
    <property type="match status" value="1"/>
</dbReference>
<dbReference type="CDD" id="cd09273">
    <property type="entry name" value="RNase_HI_RT_Bel"/>
    <property type="match status" value="1"/>
</dbReference>
<evidence type="ECO:0000259" key="10">
    <source>
        <dbReference type="PROSITE" id="PS50878"/>
    </source>
</evidence>
<dbReference type="EC" id="3.1.26.4" evidence="2"/>
<dbReference type="InterPro" id="IPR001584">
    <property type="entry name" value="Integrase_cat-core"/>
</dbReference>
<evidence type="ECO:0000313" key="14">
    <source>
        <dbReference type="Proteomes" id="UP000694700"/>
    </source>
</evidence>
<dbReference type="Pfam" id="PF00078">
    <property type="entry name" value="RVT_1"/>
    <property type="match status" value="1"/>
</dbReference>
<proteinExistence type="inferred from homology"/>
<dbReference type="Gene3D" id="1.10.340.70">
    <property type="match status" value="1"/>
</dbReference>
<dbReference type="Pfam" id="PF00075">
    <property type="entry name" value="RNase_H"/>
    <property type="match status" value="1"/>
</dbReference>
<dbReference type="Gene3D" id="3.10.10.10">
    <property type="entry name" value="HIV Type 1 Reverse Transcriptase, subunit A, domain 1"/>
    <property type="match status" value="1"/>
</dbReference>
<dbReference type="InterPro" id="IPR041577">
    <property type="entry name" value="RT_RNaseH_2"/>
</dbReference>
<dbReference type="PANTHER" id="PTHR37984">
    <property type="entry name" value="PROTEIN CBG26694"/>
    <property type="match status" value="1"/>
</dbReference>
<dbReference type="Ensembl" id="ENSCCRT00015090190.1">
    <property type="protein sequence ID" value="ENSCCRP00015087374.1"/>
    <property type="gene ID" value="ENSCCRG00015035267.1"/>
</dbReference>
<dbReference type="InterPro" id="IPR041588">
    <property type="entry name" value="Integrase_H2C2"/>
</dbReference>
<dbReference type="SUPFAM" id="SSF56672">
    <property type="entry name" value="DNA/RNA polymerases"/>
    <property type="match status" value="1"/>
</dbReference>
<sequence>MVIPTSLANKIELSLSQENIIANGAGGGNITLRKTEPTILCIGPHEVETKIWVGQTTQPLLGLDVLLKFNSSLTFEDGKARWNVRRLGKTDLQWHSIWSEDKDDCGLLQMTPVSFTGRTPPSTKQYPVSKESIQGILPIVQQLEKRGILKKTQSASNSPTWPVRKANGTWRLTVDYREANKCVDKLTPLVANPATIFNTLKPEHEWFTVIDMANGFWSVPLAAECQPWLAFTVDGQQYQWTRLPQGFHNSPTVYHQALRTHLTSPEMPNVTSEVIQYVDDVLITSETAQEHEKDVRALLDHLSSKGHKASLEKAQIMQKQVIYLGQKISKGERTITQDRTKAIKETPEPTTVQELRKFLGLCNYNRSWVDSYTEIAQPLYDLLKGNPHSKENITLTEEACTAFQKLKNALSEAPAIGIPDTGRPFTMFVNEKDGYMTAMLTQEHGGEQRPVGYYSAKLDNVALGFGPCLRAVQAVYLAVGLVSSLTLDQKLIVKCPHTVHALLTMHRASQVTASRWGNWLAVLEASNIVIEKASVSNPSTMMMAAETNEDDRKCEEIVTTLETDQHIKETPLQNPDLVLFTDGSSTCEMGVRKAGWAVTSDTEVLAKGSMPPGTSAQQAELKALIEACKLAQDKTANIYTDSRYGFGVVHDFGQLWRQRGFMTAAGTPVKNGQLVKELLEALQLPNEITILKVKAHTKDTTTEAKGNALADCAAKHASKERSVETVLLRQMGKDKQTISDIKEMQSKSPREEIWSWMENGAKLNDDNIWRYDTRTVAPECLLPYLATQIHSLGHVGDDKMIHRFNQVWWNPKFRIQARHVTRNCITCEKNNPGARIQTPAVATPAPPGPFRHLQMDYITLPRCGRFQDVLVIIDKYTRWVEAFPTKHGTSTHTAKILVKDIIPRWGLPECIDSDQGTHFTAAVCKEVCRMLNIQWSLHCPYRPQASGQTERMNRIIKERLSKCHQEGIAWPDALPTVLCSIRATHNKETGLSPFEIITGRPMSLPGTIDLRKADVHLTSDSLVQYCERLSLAVQGAEKQVREAWEPPPEGGHSLIPGQWVMIHKPQ</sequence>
<evidence type="ECO:0000256" key="4">
    <source>
        <dbReference type="ARBA" id="ARBA00022695"/>
    </source>
</evidence>
<dbReference type="Gene3D" id="3.30.70.270">
    <property type="match status" value="2"/>
</dbReference>
<dbReference type="Pfam" id="PF00665">
    <property type="entry name" value="rve"/>
    <property type="match status" value="1"/>
</dbReference>
<dbReference type="PROSITE" id="PS50994">
    <property type="entry name" value="INTEGRASE"/>
    <property type="match status" value="1"/>
</dbReference>
<keyword evidence="5" id="KW-0540">Nuclease</keyword>
<dbReference type="InterPro" id="IPR043128">
    <property type="entry name" value="Rev_trsase/Diguanyl_cyclase"/>
</dbReference>
<accession>A0A8C1XZ52</accession>
<keyword evidence="4" id="KW-0548">Nucleotidyltransferase</keyword>
<dbReference type="InterPro" id="IPR036397">
    <property type="entry name" value="RNaseH_sf"/>
</dbReference>
<dbReference type="InterPro" id="IPR002156">
    <property type="entry name" value="RNaseH_domain"/>
</dbReference>
<evidence type="ECO:0000256" key="3">
    <source>
        <dbReference type="ARBA" id="ARBA00022679"/>
    </source>
</evidence>
<dbReference type="AlphaFoldDB" id="A0A8C1XZ52"/>
<dbReference type="SUPFAM" id="SSF53098">
    <property type="entry name" value="Ribonuclease H-like"/>
    <property type="match status" value="2"/>
</dbReference>
<name>A0A8C1XZ52_CYPCA</name>
<evidence type="ECO:0000256" key="5">
    <source>
        <dbReference type="ARBA" id="ARBA00022722"/>
    </source>
</evidence>
<keyword evidence="8" id="KW-0511">Multifunctional enzyme</keyword>
<evidence type="ECO:0000259" key="11">
    <source>
        <dbReference type="PROSITE" id="PS50879"/>
    </source>
</evidence>
<dbReference type="FunFam" id="3.30.70.270:FF:000020">
    <property type="entry name" value="Transposon Tf2-6 polyprotein-like Protein"/>
    <property type="match status" value="1"/>
</dbReference>
<dbReference type="Gene3D" id="3.10.20.370">
    <property type="match status" value="1"/>
</dbReference>
<evidence type="ECO:0000259" key="12">
    <source>
        <dbReference type="PROSITE" id="PS50994"/>
    </source>
</evidence>
<dbReference type="GO" id="GO:0006310">
    <property type="term" value="P:DNA recombination"/>
    <property type="evidence" value="ECO:0007669"/>
    <property type="project" value="UniProtKB-KW"/>
</dbReference>
<dbReference type="Pfam" id="PF17921">
    <property type="entry name" value="Integrase_H2C2"/>
    <property type="match status" value="1"/>
</dbReference>
<evidence type="ECO:0000256" key="1">
    <source>
        <dbReference type="ARBA" id="ARBA00010879"/>
    </source>
</evidence>
<dbReference type="PROSITE" id="PS50879">
    <property type="entry name" value="RNASE_H_1"/>
    <property type="match status" value="1"/>
</dbReference>
<dbReference type="GO" id="GO:0004523">
    <property type="term" value="F:RNA-DNA hybrid ribonuclease activity"/>
    <property type="evidence" value="ECO:0007669"/>
    <property type="project" value="UniProtKB-EC"/>
</dbReference>
<evidence type="ECO:0000256" key="6">
    <source>
        <dbReference type="ARBA" id="ARBA00022759"/>
    </source>
</evidence>
<dbReference type="PROSITE" id="PS50878">
    <property type="entry name" value="RT_POL"/>
    <property type="match status" value="1"/>
</dbReference>
<keyword evidence="6" id="KW-0255">Endonuclease</keyword>
<dbReference type="GO" id="GO:0003676">
    <property type="term" value="F:nucleic acid binding"/>
    <property type="evidence" value="ECO:0007669"/>
    <property type="project" value="InterPro"/>
</dbReference>
<dbReference type="InterPro" id="IPR021109">
    <property type="entry name" value="Peptidase_aspartic_dom_sf"/>
</dbReference>
<keyword evidence="3" id="KW-0808">Transferase</keyword>
<feature type="domain" description="RNase H type-1" evidence="11">
    <location>
        <begin position="573"/>
        <end position="719"/>
    </location>
</feature>
<dbReference type="Pfam" id="PF17919">
    <property type="entry name" value="RT_RNaseH_2"/>
    <property type="match status" value="1"/>
</dbReference>
<dbReference type="Proteomes" id="UP000694700">
    <property type="component" value="Unplaced"/>
</dbReference>
<dbReference type="GO" id="GO:0015074">
    <property type="term" value="P:DNA integration"/>
    <property type="evidence" value="ECO:0007669"/>
    <property type="project" value="InterPro"/>
</dbReference>
<dbReference type="Gene3D" id="3.30.420.10">
    <property type="entry name" value="Ribonuclease H-like superfamily/Ribonuclease H"/>
    <property type="match status" value="2"/>
</dbReference>
<evidence type="ECO:0000313" key="13">
    <source>
        <dbReference type="Ensembl" id="ENSCCRP00015087374.1"/>
    </source>
</evidence>
<dbReference type="InterPro" id="IPR012337">
    <property type="entry name" value="RNaseH-like_sf"/>
</dbReference>
<dbReference type="SUPFAM" id="SSF50630">
    <property type="entry name" value="Acid proteases"/>
    <property type="match status" value="1"/>
</dbReference>
<protein>
    <recommendedName>
        <fullName evidence="9">Gypsy retrotransposon integrase-like protein 1</fullName>
        <ecNumber evidence="2">3.1.26.4</ecNumber>
    </recommendedName>
</protein>
<evidence type="ECO:0000256" key="7">
    <source>
        <dbReference type="ARBA" id="ARBA00023172"/>
    </source>
</evidence>
<comment type="similarity">
    <text evidence="1">Belongs to the beta type-B retroviral polymerase family. HERV class-II K(HML-2) pol subfamily.</text>
</comment>
<feature type="domain" description="Reverse transcriptase" evidence="10">
    <location>
        <begin position="144"/>
        <end position="328"/>
    </location>
</feature>
<evidence type="ECO:0000256" key="8">
    <source>
        <dbReference type="ARBA" id="ARBA00023268"/>
    </source>
</evidence>
<evidence type="ECO:0000256" key="2">
    <source>
        <dbReference type="ARBA" id="ARBA00012180"/>
    </source>
</evidence>
<keyword evidence="7" id="KW-0233">DNA recombination</keyword>
<dbReference type="PANTHER" id="PTHR37984:SF5">
    <property type="entry name" value="PROTEIN NYNRIN-LIKE"/>
    <property type="match status" value="1"/>
</dbReference>
<dbReference type="InterPro" id="IPR000477">
    <property type="entry name" value="RT_dom"/>
</dbReference>
<evidence type="ECO:0000256" key="9">
    <source>
        <dbReference type="ARBA" id="ARBA00039658"/>
    </source>
</evidence>
<dbReference type="InterPro" id="IPR050951">
    <property type="entry name" value="Retrovirus_Pol_polyprotein"/>
</dbReference>
<dbReference type="InterPro" id="IPR043502">
    <property type="entry name" value="DNA/RNA_pol_sf"/>
</dbReference>
<dbReference type="GO" id="GO:0016779">
    <property type="term" value="F:nucleotidyltransferase activity"/>
    <property type="evidence" value="ECO:0007669"/>
    <property type="project" value="UniProtKB-KW"/>
</dbReference>
<reference evidence="13" key="1">
    <citation type="submission" date="2025-08" db="UniProtKB">
        <authorList>
            <consortium name="Ensembl"/>
        </authorList>
    </citation>
    <scope>IDENTIFICATION</scope>
</reference>
<keyword evidence="6" id="KW-0378">Hydrolase</keyword>
<feature type="domain" description="Integrase catalytic" evidence="12">
    <location>
        <begin position="845"/>
        <end position="1001"/>
    </location>
</feature>